<dbReference type="OrthoDB" id="7054664at2"/>
<dbReference type="InterPro" id="IPR003646">
    <property type="entry name" value="SH3-like_bac-type"/>
</dbReference>
<reference evidence="3 4" key="1">
    <citation type="submission" date="2016-01" db="EMBL/GenBank/DDBJ databases">
        <title>Whole genome sequencing of Myroides marinus L41.</title>
        <authorList>
            <person name="Hong K.W."/>
        </authorList>
    </citation>
    <scope>NUCLEOTIDE SEQUENCE [LARGE SCALE GENOMIC DNA]</scope>
    <source>
        <strain evidence="3 4">L41</strain>
    </source>
</reference>
<evidence type="ECO:0000259" key="2">
    <source>
        <dbReference type="PROSITE" id="PS51781"/>
    </source>
</evidence>
<dbReference type="RefSeq" id="WP_038985852.1">
    <property type="nucleotide sequence ID" value="NZ_JWJO01000017.1"/>
</dbReference>
<sequence>MKKIGILLLALIGTTMSYGQLAKIVDKDGYVNVREKGNANSNIVGKVNSGEIVLLFDVDESNPNWSTIDTGISNEMGGYVHNSRLKRLETYTHIPLISSTNNELKYSGSNIDITISMGAFDYKKNKSKFSKHQGTNFLWEYNGQEMRGTDGTEPTKHYTSIKVKQKGIDIVLPTKAYENMFQPSDAEYTACYYDKTDNTIYLTANNSDGAGSYTVVWVFKNGKYEYNDVFILF</sequence>
<comment type="caution">
    <text evidence="3">The sequence shown here is derived from an EMBL/GenBank/DDBJ whole genome shotgun (WGS) entry which is preliminary data.</text>
</comment>
<evidence type="ECO:0000313" key="4">
    <source>
        <dbReference type="Proteomes" id="UP000076630"/>
    </source>
</evidence>
<accession>A0A165QHL0</accession>
<dbReference type="Proteomes" id="UP000076630">
    <property type="component" value="Unassembled WGS sequence"/>
</dbReference>
<dbReference type="PROSITE" id="PS51781">
    <property type="entry name" value="SH3B"/>
    <property type="match status" value="1"/>
</dbReference>
<keyword evidence="4" id="KW-1185">Reference proteome</keyword>
<evidence type="ECO:0000313" key="3">
    <source>
        <dbReference type="EMBL" id="KZE75024.1"/>
    </source>
</evidence>
<feature type="domain" description="SH3b" evidence="2">
    <location>
        <begin position="19"/>
        <end position="89"/>
    </location>
</feature>
<feature type="chain" id="PRO_5007864947" description="SH3b domain-containing protein" evidence="1">
    <location>
        <begin position="23"/>
        <end position="233"/>
    </location>
</feature>
<dbReference type="Gene3D" id="2.30.30.40">
    <property type="entry name" value="SH3 Domains"/>
    <property type="match status" value="1"/>
</dbReference>
<dbReference type="EMBL" id="LQNU01000087">
    <property type="protein sequence ID" value="KZE75024.1"/>
    <property type="molecule type" value="Genomic_DNA"/>
</dbReference>
<evidence type="ECO:0000256" key="1">
    <source>
        <dbReference type="SAM" id="SignalP"/>
    </source>
</evidence>
<name>A0A165QHL0_9FLAO</name>
<dbReference type="AlphaFoldDB" id="A0A165QHL0"/>
<gene>
    <name evidence="3" type="ORF">AV926_17485</name>
</gene>
<feature type="signal peptide" evidence="1">
    <location>
        <begin position="1"/>
        <end position="22"/>
    </location>
</feature>
<proteinExistence type="predicted"/>
<protein>
    <recommendedName>
        <fullName evidence="2">SH3b domain-containing protein</fullName>
    </recommendedName>
</protein>
<keyword evidence="1" id="KW-0732">Signal</keyword>
<organism evidence="3 4">
    <name type="scientific">Myroides marinus</name>
    <dbReference type="NCBI Taxonomy" id="703342"/>
    <lineage>
        <taxon>Bacteria</taxon>
        <taxon>Pseudomonadati</taxon>
        <taxon>Bacteroidota</taxon>
        <taxon>Flavobacteriia</taxon>
        <taxon>Flavobacteriales</taxon>
        <taxon>Flavobacteriaceae</taxon>
        <taxon>Myroides</taxon>
    </lineage>
</organism>